<reference evidence="1 2" key="1">
    <citation type="journal article" date="2013" name="Nat. Commun.">
        <title>The evolution and pathogenic mechanisms of the rice sheath blight pathogen.</title>
        <authorList>
            <person name="Zheng A."/>
            <person name="Lin R."/>
            <person name="Xu L."/>
            <person name="Qin P."/>
            <person name="Tang C."/>
            <person name="Ai P."/>
            <person name="Zhang D."/>
            <person name="Liu Y."/>
            <person name="Sun Z."/>
            <person name="Feng H."/>
            <person name="Wang Y."/>
            <person name="Chen Y."/>
            <person name="Liang X."/>
            <person name="Fu R."/>
            <person name="Li Q."/>
            <person name="Zhang J."/>
            <person name="Yu X."/>
            <person name="Xie Z."/>
            <person name="Ding L."/>
            <person name="Guan P."/>
            <person name="Tang J."/>
            <person name="Liang Y."/>
            <person name="Wang S."/>
            <person name="Deng Q."/>
            <person name="Li S."/>
            <person name="Zhu J."/>
            <person name="Wang L."/>
            <person name="Liu H."/>
            <person name="Li P."/>
        </authorList>
    </citation>
    <scope>NUCLEOTIDE SEQUENCE [LARGE SCALE GENOMIC DNA]</scope>
    <source>
        <strain evidence="2">AG-1 IA</strain>
    </source>
</reference>
<dbReference type="EMBL" id="AFRT01001674">
    <property type="protein sequence ID" value="ELU39646.1"/>
    <property type="molecule type" value="Genomic_DNA"/>
</dbReference>
<dbReference type="HOGENOM" id="CLU_1489957_0_0_1"/>
<sequence>MLKWLSARFIQDSNRGQFAQKPEKYPSQNLTNTNGPPVPAFVSVSQQEVQKVDYTESSLSATILSPQVGLSKNNTSELEPTLKVDLNDGIEGVPVSLKKYSYHHMNEKGELPWMHRLPEIRVYNEELLDSHSVESLVGYLKFYDIGAELIDEETGELKPGRKEDAEKLLSHRLARGYPSIS</sequence>
<keyword evidence="2" id="KW-1185">Reference proteome</keyword>
<organism evidence="1 2">
    <name type="scientific">Thanatephorus cucumeris (strain AG1-IA)</name>
    <name type="common">Rice sheath blight fungus</name>
    <name type="synonym">Rhizoctonia solani</name>
    <dbReference type="NCBI Taxonomy" id="983506"/>
    <lineage>
        <taxon>Eukaryota</taxon>
        <taxon>Fungi</taxon>
        <taxon>Dikarya</taxon>
        <taxon>Basidiomycota</taxon>
        <taxon>Agaricomycotina</taxon>
        <taxon>Agaricomycetes</taxon>
        <taxon>Cantharellales</taxon>
        <taxon>Ceratobasidiaceae</taxon>
        <taxon>Rhizoctonia</taxon>
        <taxon>Rhizoctonia solani AG-1</taxon>
    </lineage>
</organism>
<dbReference type="Proteomes" id="UP000011668">
    <property type="component" value="Unassembled WGS sequence"/>
</dbReference>
<gene>
    <name evidence="1" type="ORF">AG1IA_06327</name>
</gene>
<comment type="caution">
    <text evidence="1">The sequence shown here is derived from an EMBL/GenBank/DDBJ whole genome shotgun (WGS) entry which is preliminary data.</text>
</comment>
<proteinExistence type="predicted"/>
<accession>L8WNA5</accession>
<protein>
    <submittedName>
        <fullName evidence="1">Uncharacterized protein</fullName>
    </submittedName>
</protein>
<evidence type="ECO:0000313" key="2">
    <source>
        <dbReference type="Proteomes" id="UP000011668"/>
    </source>
</evidence>
<name>L8WNA5_THACA</name>
<dbReference type="AlphaFoldDB" id="L8WNA5"/>
<evidence type="ECO:0000313" key="1">
    <source>
        <dbReference type="EMBL" id="ELU39646.1"/>
    </source>
</evidence>
<dbReference type="OrthoDB" id="3256008at2759"/>